<dbReference type="InterPro" id="IPR036271">
    <property type="entry name" value="Tet_transcr_reg_TetR-rel_C_sf"/>
</dbReference>
<comment type="caution">
    <text evidence="7">The sequence shown here is derived from an EMBL/GenBank/DDBJ whole genome shotgun (WGS) entry which is preliminary data.</text>
</comment>
<keyword evidence="3" id="KW-0804">Transcription</keyword>
<feature type="DNA-binding region" description="H-T-H motif" evidence="4">
    <location>
        <begin position="49"/>
        <end position="68"/>
    </location>
</feature>
<evidence type="ECO:0000256" key="5">
    <source>
        <dbReference type="SAM" id="MobiDB-lite"/>
    </source>
</evidence>
<feature type="domain" description="HTH tetR-type" evidence="6">
    <location>
        <begin position="26"/>
        <end position="86"/>
    </location>
</feature>
<reference evidence="8" key="1">
    <citation type="journal article" date="2019" name="Int. J. Syst. Evol. Microbiol.">
        <title>The Global Catalogue of Microorganisms (GCM) 10K type strain sequencing project: providing services to taxonomists for standard genome sequencing and annotation.</title>
        <authorList>
            <consortium name="The Broad Institute Genomics Platform"/>
            <consortium name="The Broad Institute Genome Sequencing Center for Infectious Disease"/>
            <person name="Wu L."/>
            <person name="Ma J."/>
        </authorList>
    </citation>
    <scope>NUCLEOTIDE SEQUENCE [LARGE SCALE GENOMIC DNA]</scope>
    <source>
        <strain evidence="8">ZS-35-S2</strain>
    </source>
</reference>
<proteinExistence type="predicted"/>
<evidence type="ECO:0000256" key="2">
    <source>
        <dbReference type="ARBA" id="ARBA00023125"/>
    </source>
</evidence>
<keyword evidence="1" id="KW-0805">Transcription regulation</keyword>
<gene>
    <name evidence="7" type="ORF">ACFP2T_19790</name>
</gene>
<dbReference type="SUPFAM" id="SSF48498">
    <property type="entry name" value="Tetracyclin repressor-like, C-terminal domain"/>
    <property type="match status" value="1"/>
</dbReference>
<dbReference type="PANTHER" id="PTHR30055">
    <property type="entry name" value="HTH-TYPE TRANSCRIPTIONAL REGULATOR RUTR"/>
    <property type="match status" value="1"/>
</dbReference>
<dbReference type="InterPro" id="IPR009057">
    <property type="entry name" value="Homeodomain-like_sf"/>
</dbReference>
<keyword evidence="2 4" id="KW-0238">DNA-binding</keyword>
<dbReference type="InterPro" id="IPR001647">
    <property type="entry name" value="HTH_TetR"/>
</dbReference>
<dbReference type="PANTHER" id="PTHR30055:SF151">
    <property type="entry name" value="TRANSCRIPTIONAL REGULATORY PROTEIN"/>
    <property type="match status" value="1"/>
</dbReference>
<dbReference type="PROSITE" id="PS50977">
    <property type="entry name" value="HTH_TETR_2"/>
    <property type="match status" value="1"/>
</dbReference>
<dbReference type="InterPro" id="IPR050109">
    <property type="entry name" value="HTH-type_TetR-like_transc_reg"/>
</dbReference>
<dbReference type="Gene3D" id="1.10.10.60">
    <property type="entry name" value="Homeodomain-like"/>
    <property type="match status" value="1"/>
</dbReference>
<dbReference type="Pfam" id="PF00440">
    <property type="entry name" value="TetR_N"/>
    <property type="match status" value="1"/>
</dbReference>
<evidence type="ECO:0000259" key="6">
    <source>
        <dbReference type="PROSITE" id="PS50977"/>
    </source>
</evidence>
<accession>A0ABW1KCC4</accession>
<dbReference type="Proteomes" id="UP001596203">
    <property type="component" value="Unassembled WGS sequence"/>
</dbReference>
<evidence type="ECO:0000256" key="3">
    <source>
        <dbReference type="ARBA" id="ARBA00023163"/>
    </source>
</evidence>
<evidence type="ECO:0000313" key="7">
    <source>
        <dbReference type="EMBL" id="MFC6018438.1"/>
    </source>
</evidence>
<evidence type="ECO:0000256" key="1">
    <source>
        <dbReference type="ARBA" id="ARBA00023015"/>
    </source>
</evidence>
<dbReference type="SUPFAM" id="SSF46689">
    <property type="entry name" value="Homeodomain-like"/>
    <property type="match status" value="1"/>
</dbReference>
<dbReference type="Gene3D" id="1.10.357.10">
    <property type="entry name" value="Tetracycline Repressor, domain 2"/>
    <property type="match status" value="1"/>
</dbReference>
<sequence>MDTAYGSVPLPVWERPEPQSRAAPVPLSRAKIAATAIRIADEHGLDGLSVRKIAKELGVGPMRLYDYVTNRSELLDLMVDAVYAQIAEAGQHSEASQHSEAGQHSEWRATVLVIVHRTRDAALDHEWFADLLGARPHLGPHALAVGESTAAALSQAPGVRGIDDLQRALGALNAFIVGALRREITERRTARSTGTDVSAWQAALGPYLTRMLETGRYPTVARLVIDGTHLNAEETFHHNLITILDGITSHPRT</sequence>
<evidence type="ECO:0000256" key="4">
    <source>
        <dbReference type="PROSITE-ProRule" id="PRU00335"/>
    </source>
</evidence>
<dbReference type="EMBL" id="JBHSPR010000017">
    <property type="protein sequence ID" value="MFC6018438.1"/>
    <property type="molecule type" value="Genomic_DNA"/>
</dbReference>
<feature type="region of interest" description="Disordered" evidence="5">
    <location>
        <begin position="1"/>
        <end position="24"/>
    </location>
</feature>
<name>A0ABW1KCC4_9ACTN</name>
<dbReference type="Pfam" id="PF02909">
    <property type="entry name" value="TetR_C_1"/>
    <property type="match status" value="1"/>
</dbReference>
<evidence type="ECO:0000313" key="8">
    <source>
        <dbReference type="Proteomes" id="UP001596203"/>
    </source>
</evidence>
<organism evidence="7 8">
    <name type="scientific">Plantactinospora solaniradicis</name>
    <dbReference type="NCBI Taxonomy" id="1723736"/>
    <lineage>
        <taxon>Bacteria</taxon>
        <taxon>Bacillati</taxon>
        <taxon>Actinomycetota</taxon>
        <taxon>Actinomycetes</taxon>
        <taxon>Micromonosporales</taxon>
        <taxon>Micromonosporaceae</taxon>
        <taxon>Plantactinospora</taxon>
    </lineage>
</organism>
<keyword evidence="8" id="KW-1185">Reference proteome</keyword>
<protein>
    <submittedName>
        <fullName evidence="7">TetR/AcrR family transcriptional regulator</fullName>
    </submittedName>
</protein>
<dbReference type="RefSeq" id="WP_377423932.1">
    <property type="nucleotide sequence ID" value="NZ_JBHSPR010000017.1"/>
</dbReference>
<dbReference type="InterPro" id="IPR004111">
    <property type="entry name" value="Repressor_TetR_C"/>
</dbReference>